<reference evidence="1 2" key="1">
    <citation type="submission" date="2014-07" db="EMBL/GenBank/DDBJ databases">
        <title>Draft genome sequence of Thalassospira xianhensis P-4 (MCCC 1A02616).</title>
        <authorList>
            <person name="Lai Q."/>
            <person name="Shao Z."/>
        </authorList>
    </citation>
    <scope>NUCLEOTIDE SEQUENCE [LARGE SCALE GENOMIC DNA]</scope>
    <source>
        <strain evidence="1 2">MCCC 1A02616</strain>
    </source>
</reference>
<proteinExistence type="predicted"/>
<organism evidence="1 2">
    <name type="scientific">Thalassospira xianhensis MCCC 1A02616</name>
    <dbReference type="NCBI Taxonomy" id="1177929"/>
    <lineage>
        <taxon>Bacteria</taxon>
        <taxon>Pseudomonadati</taxon>
        <taxon>Pseudomonadota</taxon>
        <taxon>Alphaproteobacteria</taxon>
        <taxon>Rhodospirillales</taxon>
        <taxon>Thalassospiraceae</taxon>
        <taxon>Thalassospira</taxon>
    </lineage>
</organism>
<name>A0A367UD92_9PROT</name>
<evidence type="ECO:0000313" key="1">
    <source>
        <dbReference type="EMBL" id="RCK05012.1"/>
    </source>
</evidence>
<dbReference type="EMBL" id="JPWA01000021">
    <property type="protein sequence ID" value="RCK05012.1"/>
    <property type="molecule type" value="Genomic_DNA"/>
</dbReference>
<evidence type="ECO:0000313" key="2">
    <source>
        <dbReference type="Proteomes" id="UP000252419"/>
    </source>
</evidence>
<dbReference type="Proteomes" id="UP000252419">
    <property type="component" value="Unassembled WGS sequence"/>
</dbReference>
<comment type="caution">
    <text evidence="1">The sequence shown here is derived from an EMBL/GenBank/DDBJ whole genome shotgun (WGS) entry which is preliminary data.</text>
</comment>
<sequence>MAGVPGLAGGIDCQRADGSFGDAERPVIDGGICACHAAVFLPLGWGAFSPSIESQKFLFGAAGTGARPVWCCPVQFIPVSSCPLSSGPPGRWRLAMPGAAGWLDWLGD</sequence>
<protein>
    <submittedName>
        <fullName evidence="1">Uncharacterized protein</fullName>
    </submittedName>
</protein>
<dbReference type="AlphaFoldDB" id="A0A367UD92"/>
<gene>
    <name evidence="1" type="ORF">TH5_16675</name>
</gene>
<keyword evidence="2" id="KW-1185">Reference proteome</keyword>
<accession>A0A367UD92</accession>